<organism evidence="1 2">
    <name type="scientific">Coniosporium uncinatum</name>
    <dbReference type="NCBI Taxonomy" id="93489"/>
    <lineage>
        <taxon>Eukaryota</taxon>
        <taxon>Fungi</taxon>
        <taxon>Dikarya</taxon>
        <taxon>Ascomycota</taxon>
        <taxon>Pezizomycotina</taxon>
        <taxon>Dothideomycetes</taxon>
        <taxon>Dothideomycetes incertae sedis</taxon>
        <taxon>Coniosporium</taxon>
    </lineage>
</organism>
<evidence type="ECO:0000313" key="2">
    <source>
        <dbReference type="Proteomes" id="UP001186974"/>
    </source>
</evidence>
<dbReference type="Proteomes" id="UP001186974">
    <property type="component" value="Unassembled WGS sequence"/>
</dbReference>
<sequence length="359" mass="40203">MTSQPRLRISKITNLPVGMKPRPAAKGAKVTKREPKPKPLKYECSVCDRTLAAPSFPDYRPTDACTHNINTCKACLKNWIENQMDSVGWDKITCPECDEAMKLLDVEFGATKKVYNKYYEFYRRGMVEKVPGWRWCLNPQCRSGQVHQSPVEVASKLATGDDVQVEGIVDAATKPKADEMQMVLTDRSIASLKNILQVAKDQLGGSFGQPTTVAKKPKLKGKRPTKAKPEGHKLNPIDLDEIVPDDDIFTCKECGHKACVPCDRPWHDGETCKMFKKRLEEENKQSEELIEKVCKACPKCKKPIEKNGGCDHMYCMGCGCRFCWLCAKSYDDIRGSVDPGHGVGCVYAEPGAWDPHWEG</sequence>
<protein>
    <submittedName>
        <fullName evidence="1">Uncharacterized protein</fullName>
    </submittedName>
</protein>
<name>A0ACC3DBN6_9PEZI</name>
<evidence type="ECO:0000313" key="1">
    <source>
        <dbReference type="EMBL" id="KAK3064947.1"/>
    </source>
</evidence>
<accession>A0ACC3DBN6</accession>
<reference evidence="1" key="1">
    <citation type="submission" date="2024-09" db="EMBL/GenBank/DDBJ databases">
        <title>Black Yeasts Isolated from many extreme environments.</title>
        <authorList>
            <person name="Coleine C."/>
            <person name="Stajich J.E."/>
            <person name="Selbmann L."/>
        </authorList>
    </citation>
    <scope>NUCLEOTIDE SEQUENCE</scope>
    <source>
        <strain evidence="1">CCFEE 5737</strain>
    </source>
</reference>
<proteinExistence type="predicted"/>
<gene>
    <name evidence="1" type="ORF">LTS18_001550</name>
</gene>
<dbReference type="EMBL" id="JAWDJW010006391">
    <property type="protein sequence ID" value="KAK3064947.1"/>
    <property type="molecule type" value="Genomic_DNA"/>
</dbReference>
<keyword evidence="2" id="KW-1185">Reference proteome</keyword>
<comment type="caution">
    <text evidence="1">The sequence shown here is derived from an EMBL/GenBank/DDBJ whole genome shotgun (WGS) entry which is preliminary data.</text>
</comment>